<sequence length="411" mass="48608">MNMAKFNFIPIILGANIHAYAAAASFHKDYKKKSVIVAADYLSFTKFSSLISDYYIDKMIYDDKVFIETFERIAKKYRKKNRKLLLVATTDEYVKMLIKHEAKLREDFTFNFPTQDLFNQLYYKKHFYETVASYGIDIPTTYHFNLATIETFNEPIRFPAIIKVDDGTAYFNLKFKGKQKIYVLDDYNGINETIELLHNNGYREDIIIQEFIEGSDQDLWDIVYYGDSNGKAQVITLAQVLLQEPAMTAIGNYTALISRYDKDLMDKVIKMMEGMHYTGFANFDLKYDHRDGKYKFFEVNLRAGRSSSYIKETGYSIARCYVEDLILNQSHPVKYLDTTHLFTVVPKDIILKYVKQKSLRKEIKQLIQKHQYYNPLFYAKDRSVKRKAYLLMRNAKYHLKYKNSEWYKEQK</sequence>
<dbReference type="SUPFAM" id="SSF56059">
    <property type="entry name" value="Glutathione synthetase ATP-binding domain-like"/>
    <property type="match status" value="1"/>
</dbReference>
<evidence type="ECO:0000313" key="3">
    <source>
        <dbReference type="EMBL" id="RAI81176.1"/>
    </source>
</evidence>
<evidence type="ECO:0000259" key="2">
    <source>
        <dbReference type="PROSITE" id="PS50975"/>
    </source>
</evidence>
<proteinExistence type="predicted"/>
<dbReference type="PROSITE" id="PS50975">
    <property type="entry name" value="ATP_GRASP"/>
    <property type="match status" value="1"/>
</dbReference>
<accession>A0A395GAY1</accession>
<evidence type="ECO:0000256" key="1">
    <source>
        <dbReference type="PROSITE-ProRule" id="PRU00409"/>
    </source>
</evidence>
<dbReference type="InterPro" id="IPR011761">
    <property type="entry name" value="ATP-grasp"/>
</dbReference>
<keyword evidence="3" id="KW-0436">Ligase</keyword>
<dbReference type="EMBL" id="MJBI02000002">
    <property type="protein sequence ID" value="RAI81176.1"/>
    <property type="molecule type" value="Genomic_DNA"/>
</dbReference>
<feature type="domain" description="ATP-grasp" evidence="2">
    <location>
        <begin position="128"/>
        <end position="326"/>
    </location>
</feature>
<dbReference type="GO" id="GO:0005524">
    <property type="term" value="F:ATP binding"/>
    <property type="evidence" value="ECO:0007669"/>
    <property type="project" value="UniProtKB-UniRule"/>
</dbReference>
<dbReference type="Gene3D" id="3.30.470.20">
    <property type="entry name" value="ATP-grasp fold, B domain"/>
    <property type="match status" value="1"/>
</dbReference>
<protein>
    <submittedName>
        <fullName evidence="3">Carboxylate--amine ligase</fullName>
    </submittedName>
</protein>
<dbReference type="Proteomes" id="UP000229523">
    <property type="component" value="Unassembled WGS sequence"/>
</dbReference>
<dbReference type="GO" id="GO:0016874">
    <property type="term" value="F:ligase activity"/>
    <property type="evidence" value="ECO:0007669"/>
    <property type="project" value="UniProtKB-KW"/>
</dbReference>
<name>A0A395GAY1_9STAP</name>
<comment type="caution">
    <text evidence="3">The sequence shown here is derived from an EMBL/GenBank/DDBJ whole genome shotgun (WGS) entry which is preliminary data.</text>
</comment>
<keyword evidence="1" id="KW-0547">Nucleotide-binding</keyword>
<evidence type="ECO:0000313" key="4">
    <source>
        <dbReference type="Proteomes" id="UP000229523"/>
    </source>
</evidence>
<keyword evidence="1" id="KW-0067">ATP-binding</keyword>
<organism evidence="3 4">
    <name type="scientific">Macrococcoides goetzii</name>
    <dbReference type="NCBI Taxonomy" id="1891097"/>
    <lineage>
        <taxon>Bacteria</taxon>
        <taxon>Bacillati</taxon>
        <taxon>Bacillota</taxon>
        <taxon>Bacilli</taxon>
        <taxon>Bacillales</taxon>
        <taxon>Staphylococcaceae</taxon>
        <taxon>Macrococcoides</taxon>
    </lineage>
</organism>
<dbReference type="GO" id="GO:0046872">
    <property type="term" value="F:metal ion binding"/>
    <property type="evidence" value="ECO:0007669"/>
    <property type="project" value="InterPro"/>
</dbReference>
<reference evidence="3 4" key="1">
    <citation type="journal article" date="2018" name="Front. Microbiol.">
        <title>Description and Comparative Genomics of Macrococcus caseolyticus subsp. hominis subsp. nov., Macrococcus goetzii sp. nov., Macrococcus epidermidis sp. nov., and Macrococcus bohemicus sp. nov., Novel Macrococci From Human Clinical Material With Virulence Potential and Suspected Uptake of Foreign DNA by Natural Transformation.</title>
        <authorList>
            <person name="Maslanova I."/>
            <person name="Wertheimer Z."/>
            <person name="Sedlacek I."/>
            <person name="Svec P."/>
            <person name="Indrakova A."/>
            <person name="Kovarovic V."/>
            <person name="Schumann P."/>
            <person name="Sproer C."/>
            <person name="Kralova S."/>
            <person name="Sedo O."/>
            <person name="Kristofova L."/>
            <person name="Vrbovska V."/>
            <person name="Fuzik T."/>
            <person name="Petras P."/>
            <person name="Zdrahal Z."/>
            <person name="Ruzickova V."/>
            <person name="Doskar J."/>
            <person name="Pantucek R."/>
        </authorList>
    </citation>
    <scope>NUCLEOTIDE SEQUENCE [LARGE SCALE GENOMIC DNA]</scope>
    <source>
        <strain evidence="3 4">CCM 4927</strain>
    </source>
</reference>
<gene>
    <name evidence="3" type="ORF">BFS35_006310</name>
</gene>
<keyword evidence="4" id="KW-1185">Reference proteome</keyword>
<dbReference type="AlphaFoldDB" id="A0A395GAY1"/>